<feature type="domain" description="OmpR/PhoB-type" evidence="4">
    <location>
        <begin position="1"/>
        <end position="89"/>
    </location>
</feature>
<dbReference type="Pfam" id="PF00486">
    <property type="entry name" value="Trans_reg_C"/>
    <property type="match status" value="1"/>
</dbReference>
<dbReference type="SUPFAM" id="SSF46894">
    <property type="entry name" value="C-terminal effector domain of the bipartite response regulators"/>
    <property type="match status" value="1"/>
</dbReference>
<dbReference type="InterPro" id="IPR058852">
    <property type="entry name" value="HTH_77"/>
</dbReference>
<evidence type="ECO:0000313" key="6">
    <source>
        <dbReference type="Proteomes" id="UP000255355"/>
    </source>
</evidence>
<dbReference type="GO" id="GO:0003677">
    <property type="term" value="F:DNA binding"/>
    <property type="evidence" value="ECO:0007669"/>
    <property type="project" value="UniProtKB-UniRule"/>
</dbReference>
<feature type="DNA-binding region" description="OmpR/PhoB-type" evidence="3">
    <location>
        <begin position="1"/>
        <end position="89"/>
    </location>
</feature>
<dbReference type="CDD" id="cd15831">
    <property type="entry name" value="BTAD"/>
    <property type="match status" value="1"/>
</dbReference>
<reference evidence="5 6" key="1">
    <citation type="submission" date="2018-07" db="EMBL/GenBank/DDBJ databases">
        <title>Genomic Encyclopedia of Type Strains, Phase IV (KMG-IV): sequencing the most valuable type-strain genomes for metagenomic binning, comparative biology and taxonomic classification.</title>
        <authorList>
            <person name="Goeker M."/>
        </authorList>
    </citation>
    <scope>NUCLEOTIDE SEQUENCE [LARGE SCALE GENOMIC DNA]</scope>
    <source>
        <strain evidence="5 6">DSM 44952</strain>
    </source>
</reference>
<name>A0A370GZX3_9NOCA</name>
<dbReference type="InterPro" id="IPR027417">
    <property type="entry name" value="P-loop_NTPase"/>
</dbReference>
<dbReference type="PANTHER" id="PTHR47691:SF3">
    <property type="entry name" value="HTH-TYPE TRANSCRIPTIONAL REGULATOR RV0890C-RELATED"/>
    <property type="match status" value="1"/>
</dbReference>
<evidence type="ECO:0000256" key="1">
    <source>
        <dbReference type="ARBA" id="ARBA00005820"/>
    </source>
</evidence>
<dbReference type="InterPro" id="IPR016032">
    <property type="entry name" value="Sig_transdc_resp-reg_C-effctor"/>
</dbReference>
<dbReference type="EMBL" id="QQAZ01000007">
    <property type="protein sequence ID" value="RDI49188.1"/>
    <property type="molecule type" value="Genomic_DNA"/>
</dbReference>
<gene>
    <name evidence="5" type="ORF">DFR68_107316</name>
</gene>
<organism evidence="5 6">
    <name type="scientific">Nocardia mexicana</name>
    <dbReference type="NCBI Taxonomy" id="279262"/>
    <lineage>
        <taxon>Bacteria</taxon>
        <taxon>Bacillati</taxon>
        <taxon>Actinomycetota</taxon>
        <taxon>Actinomycetes</taxon>
        <taxon>Mycobacteriales</taxon>
        <taxon>Nocardiaceae</taxon>
        <taxon>Nocardia</taxon>
    </lineage>
</organism>
<dbReference type="GO" id="GO:0006355">
    <property type="term" value="P:regulation of DNA-templated transcription"/>
    <property type="evidence" value="ECO:0007669"/>
    <property type="project" value="InterPro"/>
</dbReference>
<evidence type="ECO:0000256" key="3">
    <source>
        <dbReference type="PROSITE-ProRule" id="PRU01091"/>
    </source>
</evidence>
<protein>
    <submittedName>
        <fullName evidence="5">Putative ATPase</fullName>
    </submittedName>
</protein>
<dbReference type="Proteomes" id="UP000255355">
    <property type="component" value="Unassembled WGS sequence"/>
</dbReference>
<dbReference type="SUPFAM" id="SSF48452">
    <property type="entry name" value="TPR-like"/>
    <property type="match status" value="2"/>
</dbReference>
<comment type="similarity">
    <text evidence="1">Belongs to the AfsR/DnrI/RedD regulatory family.</text>
</comment>
<dbReference type="STRING" id="1210089.GCA_001613165_00806"/>
<dbReference type="Pfam" id="PF03704">
    <property type="entry name" value="BTAD"/>
    <property type="match status" value="1"/>
</dbReference>
<accession>A0A370GZX3</accession>
<evidence type="ECO:0000313" key="5">
    <source>
        <dbReference type="EMBL" id="RDI49188.1"/>
    </source>
</evidence>
<dbReference type="SMART" id="SM01043">
    <property type="entry name" value="BTAD"/>
    <property type="match status" value="1"/>
</dbReference>
<proteinExistence type="inferred from homology"/>
<dbReference type="InterPro" id="IPR011990">
    <property type="entry name" value="TPR-like_helical_dom_sf"/>
</dbReference>
<evidence type="ECO:0000256" key="2">
    <source>
        <dbReference type="ARBA" id="ARBA00023125"/>
    </source>
</evidence>
<dbReference type="InterPro" id="IPR036388">
    <property type="entry name" value="WH-like_DNA-bd_sf"/>
</dbReference>
<evidence type="ECO:0000259" key="4">
    <source>
        <dbReference type="PROSITE" id="PS51755"/>
    </source>
</evidence>
<keyword evidence="6" id="KW-1185">Reference proteome</keyword>
<dbReference type="InterPro" id="IPR005158">
    <property type="entry name" value="BTAD"/>
</dbReference>
<comment type="caution">
    <text evidence="5">The sequence shown here is derived from an EMBL/GenBank/DDBJ whole genome shotgun (WGS) entry which is preliminary data.</text>
</comment>
<dbReference type="Pfam" id="PF25872">
    <property type="entry name" value="HTH_77"/>
    <property type="match status" value="1"/>
</dbReference>
<dbReference type="InterPro" id="IPR041664">
    <property type="entry name" value="AAA_16"/>
</dbReference>
<keyword evidence="2 3" id="KW-0238">DNA-binding</keyword>
<dbReference type="InterPro" id="IPR001867">
    <property type="entry name" value="OmpR/PhoB-type_DNA-bd"/>
</dbReference>
<dbReference type="SUPFAM" id="SSF52540">
    <property type="entry name" value="P-loop containing nucleoside triphosphate hydrolases"/>
    <property type="match status" value="1"/>
</dbReference>
<dbReference type="Gene3D" id="1.25.40.10">
    <property type="entry name" value="Tetratricopeptide repeat domain"/>
    <property type="match status" value="2"/>
</dbReference>
<sequence>MVRVELLGPVRAFSGDGAELAIGGARQRMLLARLALVPGEVVAAGTLVDGLWDAEPASANALQAAVSRLRKVVGAGLIDSVAGGYRLAVPRSDVDVHRFEELVTRGRGELAAGRVAEAAAVLGAALRLWRGDVLADIRDAPFVHPVAARLDDLRLATVEDRFDAELRLGRHAAILADLDTAADPLRERLVALRIRALCAAGRQAEALAAYEATRTALRERLGVDPGPELQRTHLAALRGELRDPVAPPAPAGNLPVRLTRFVGRDAELKRLAELLDTARLSTVVGPGGVGKTRLAVEAVSRRGDSARAWFVSLAEVRAPDGIADAVLGALGVRDVRTLVPADRSPDPLDGVVVLLSGDPAVLVVDNCEHLVEAAARLVDRLLERLPALTIVATSREPLGLIGETLCPLGALELPAARAPMAEAAGSEAVRLFLDRAEAVRPGFVLDASTSGPVVEICRRLDGLPLALELAAARLRTMSAEQIARRLDDRFRLLTTGSRVAQPRQRTLHGVIEWSWDLLSEPEQVLARRLSLFPGGATVAGMAAVCADPGADPVYVLGSLVEKSLVERSGDADPRYRMLETVRAYASERLDQAGERAVVAARFRRHCADLAEQHEPLLRSREQRAAAVLIEAEYANLVDALRTAITDSDVEAAYRLLIPLTYYWHMVRFDSRSDAFTAEVCEFGDALPAQPRAAIRALHVLAGNSGAVADGAAARSVVEECVRTGALERYPMPVLVTLGAAHVYGFDDVWDREWPRAQQHSDTWTRAAANLVWGLLGVDRDGRPTEPALVEALRGFEAVGDRIALSMALTARARAYSVRGEHDEAIAGYERSVALASELDAADAISYRAWLAAERVRAGDTAGAWRDLEVAQRLSRSRGWSQADIELLLCTADLYRRCGDTKQSDQVLDRLESTMAASFPSPGIARDLVARARMANLLTAGQVSRARSIYPRVVAANQALGAAETTAELLAGLLAAEGNPDAAARALGMSQALRGAFDLGNPELRDLVERMRKELGDNAYEQSFGAGAALSRDAAVDQLEAATRDECGRRKHG</sequence>
<dbReference type="AlphaFoldDB" id="A0A370GZX3"/>
<dbReference type="Gene3D" id="3.40.50.300">
    <property type="entry name" value="P-loop containing nucleotide triphosphate hydrolases"/>
    <property type="match status" value="1"/>
</dbReference>
<dbReference type="PROSITE" id="PS51755">
    <property type="entry name" value="OMPR_PHOB"/>
    <property type="match status" value="1"/>
</dbReference>
<dbReference type="PANTHER" id="PTHR47691">
    <property type="entry name" value="REGULATOR-RELATED"/>
    <property type="match status" value="1"/>
</dbReference>
<dbReference type="Pfam" id="PF13191">
    <property type="entry name" value="AAA_16"/>
    <property type="match status" value="1"/>
</dbReference>
<dbReference type="Gene3D" id="1.10.10.10">
    <property type="entry name" value="Winged helix-like DNA-binding domain superfamily/Winged helix DNA-binding domain"/>
    <property type="match status" value="1"/>
</dbReference>
<dbReference type="SMART" id="SM00862">
    <property type="entry name" value="Trans_reg_C"/>
    <property type="match status" value="1"/>
</dbReference>
<dbReference type="GO" id="GO:0000160">
    <property type="term" value="P:phosphorelay signal transduction system"/>
    <property type="evidence" value="ECO:0007669"/>
    <property type="project" value="InterPro"/>
</dbReference>